<feature type="non-terminal residue" evidence="3">
    <location>
        <position position="1"/>
    </location>
</feature>
<name>A0A6L2KAN1_TANCI</name>
<dbReference type="EMBL" id="BKCJ010002118">
    <property type="protein sequence ID" value="GEU46386.1"/>
    <property type="molecule type" value="Genomic_DNA"/>
</dbReference>
<keyword evidence="1" id="KW-0175">Coiled coil</keyword>
<feature type="region of interest" description="Disordered" evidence="2">
    <location>
        <begin position="410"/>
        <end position="432"/>
    </location>
</feature>
<reference evidence="3" key="1">
    <citation type="journal article" date="2019" name="Sci. Rep.">
        <title>Draft genome of Tanacetum cinerariifolium, the natural source of mosquito coil.</title>
        <authorList>
            <person name="Yamashiro T."/>
            <person name="Shiraishi A."/>
            <person name="Satake H."/>
            <person name="Nakayama K."/>
        </authorList>
    </citation>
    <scope>NUCLEOTIDE SEQUENCE</scope>
</reference>
<protein>
    <submittedName>
        <fullName evidence="3">Uncharacterized protein</fullName>
    </submittedName>
</protein>
<feature type="compositionally biased region" description="Polar residues" evidence="2">
    <location>
        <begin position="259"/>
        <end position="281"/>
    </location>
</feature>
<feature type="coiled-coil region" evidence="1">
    <location>
        <begin position="162"/>
        <end position="189"/>
    </location>
</feature>
<evidence type="ECO:0000256" key="1">
    <source>
        <dbReference type="SAM" id="Coils"/>
    </source>
</evidence>
<organism evidence="3">
    <name type="scientific">Tanacetum cinerariifolium</name>
    <name type="common">Dalmatian daisy</name>
    <name type="synonym">Chrysanthemum cinerariifolium</name>
    <dbReference type="NCBI Taxonomy" id="118510"/>
    <lineage>
        <taxon>Eukaryota</taxon>
        <taxon>Viridiplantae</taxon>
        <taxon>Streptophyta</taxon>
        <taxon>Embryophyta</taxon>
        <taxon>Tracheophyta</taxon>
        <taxon>Spermatophyta</taxon>
        <taxon>Magnoliopsida</taxon>
        <taxon>eudicotyledons</taxon>
        <taxon>Gunneridae</taxon>
        <taxon>Pentapetalae</taxon>
        <taxon>asterids</taxon>
        <taxon>campanulids</taxon>
        <taxon>Asterales</taxon>
        <taxon>Asteraceae</taxon>
        <taxon>Asteroideae</taxon>
        <taxon>Anthemideae</taxon>
        <taxon>Anthemidinae</taxon>
        <taxon>Tanacetum</taxon>
    </lineage>
</organism>
<accession>A0A6L2KAN1</accession>
<feature type="region of interest" description="Disordered" evidence="2">
    <location>
        <begin position="208"/>
        <end position="281"/>
    </location>
</feature>
<feature type="region of interest" description="Disordered" evidence="2">
    <location>
        <begin position="454"/>
        <end position="474"/>
    </location>
</feature>
<feature type="region of interest" description="Disordered" evidence="2">
    <location>
        <begin position="323"/>
        <end position="347"/>
    </location>
</feature>
<comment type="caution">
    <text evidence="3">The sequence shown here is derived from an EMBL/GenBank/DDBJ whole genome shotgun (WGS) entry which is preliminary data.</text>
</comment>
<gene>
    <name evidence="3" type="ORF">Tci_018364</name>
</gene>
<sequence>IPTASEEFPLAEQFPTASEDKLPLLSQSDATAEELCTAAEVKDATITLIFKVEDPTLRNNKWYQSLVRSFDQEKNNIQAQQKKKMVKLSSNSKNKACCSKSCKKNTDSLNNKITELTDKLSDIENMLYHYKLGLSQVEARLVEFKNQEIKFCEKIRGLEFSVECKANRIKSLTKEQEELKKEKEGLDCKLTGFQSVSKDLDNLLESQRSDENKEGLGYSVVPPPPAQVYSPPKKDTSWTGLPEFADDTITDYSRPSPAIESNSDDLQNRKPSVTETGASSSTILSKPAIKFVKAEERPTENKTDKVETVKKPVVQYAELYRKTSKKSNGRSCPKNYNTHKSMPPRPAIHRVDKSSLRTNRPNMNAAKPKWSSFYKPAHSYAQRPFQGRSAAKTQPKVPSVNKRFPIVDSKSSTAARRVKTAAPRPNMNSTRPKTTQDLVVILIQRVKRLEKELKARTSPTKIHKVDRGGSSEEFPLAEQFPTANEDKLPLLSQSDATAEELCVAAEVKEKSG</sequence>
<dbReference type="AlphaFoldDB" id="A0A6L2KAN1"/>
<evidence type="ECO:0000256" key="2">
    <source>
        <dbReference type="SAM" id="MobiDB-lite"/>
    </source>
</evidence>
<evidence type="ECO:0000313" key="3">
    <source>
        <dbReference type="EMBL" id="GEU46386.1"/>
    </source>
</evidence>
<proteinExistence type="predicted"/>